<sequence length="319" mass="35435">MSKQAIMKAIKDHEVIIIHRHVRPDPDAYGSQAGLATLIQATFPQKQVWITGTAEPSLEFLTMMDEVPDEVFKGALTIVCDTANQARIDDQRYDQGDLLIKIDHHPEVDAYGDIQWVDTTASSTSEMIYQLYSEFAEEGLVLTDEAARLLYAGIVGDTGRFLFPSTTKQTLSYAANLVNFEFDRPALYNEMYKTPVHVAKLKGYVLQNFTVNEAGYSTIRLDRKTLDEFNVSPSETSQLVGLLGDVEGMLAWAFFVEEEDTIRVRLRSKGPVINGIAANHNGGGHPMASGASASSWDETDEIAKELEAVCLKYKNEQAE</sequence>
<evidence type="ECO:0000313" key="3">
    <source>
        <dbReference type="EMBL" id="SDN76652.1"/>
    </source>
</evidence>
<dbReference type="GO" id="GO:0003676">
    <property type="term" value="F:nucleic acid binding"/>
    <property type="evidence" value="ECO:0007669"/>
    <property type="project" value="InterPro"/>
</dbReference>
<dbReference type="EMBL" id="FNIZ01000001">
    <property type="protein sequence ID" value="SDN76652.1"/>
    <property type="molecule type" value="Genomic_DNA"/>
</dbReference>
<proteinExistence type="predicted"/>
<evidence type="ECO:0000313" key="4">
    <source>
        <dbReference type="Proteomes" id="UP000198860"/>
    </source>
</evidence>
<name>A0A1H0E2L2_HALAD</name>
<dbReference type="Gene3D" id="3.10.310.30">
    <property type="match status" value="1"/>
</dbReference>
<dbReference type="PANTHER" id="PTHR47618">
    <property type="entry name" value="BIFUNCTIONAL OLIGORIBONUCLEASE AND PAP PHOSPHATASE NRNA"/>
    <property type="match status" value="1"/>
</dbReference>
<dbReference type="AlphaFoldDB" id="A0A1H0E2L2"/>
<dbReference type="InterPro" id="IPR038763">
    <property type="entry name" value="DHH_sf"/>
</dbReference>
<reference evidence="4" key="1">
    <citation type="submission" date="2016-10" db="EMBL/GenBank/DDBJ databases">
        <authorList>
            <person name="Varghese N."/>
            <person name="Submissions S."/>
        </authorList>
    </citation>
    <scope>NUCLEOTIDE SEQUENCE [LARGE SCALE GENOMIC DNA]</scope>
    <source>
        <strain evidence="4">CGMCC 1.3703</strain>
    </source>
</reference>
<evidence type="ECO:0000259" key="1">
    <source>
        <dbReference type="Pfam" id="PF01368"/>
    </source>
</evidence>
<dbReference type="SUPFAM" id="SSF64182">
    <property type="entry name" value="DHH phosphoesterases"/>
    <property type="match status" value="1"/>
</dbReference>
<gene>
    <name evidence="3" type="ORF">SAMN05421677_10175</name>
</gene>
<dbReference type="Gene3D" id="3.90.1640.10">
    <property type="entry name" value="inorganic pyrophosphatase (n-terminal core)"/>
    <property type="match status" value="1"/>
</dbReference>
<feature type="domain" description="DHHA1" evidence="2">
    <location>
        <begin position="228"/>
        <end position="310"/>
    </location>
</feature>
<dbReference type="InterPro" id="IPR001667">
    <property type="entry name" value="DDH_dom"/>
</dbReference>
<dbReference type="STRING" id="240303.SAMN05421677_10175"/>
<protein>
    <submittedName>
        <fullName evidence="3">Phosphoesterase RecJ domain-containing protein</fullName>
    </submittedName>
</protein>
<dbReference type="InterPro" id="IPR003156">
    <property type="entry name" value="DHHA1_dom"/>
</dbReference>
<dbReference type="Proteomes" id="UP000198860">
    <property type="component" value="Unassembled WGS sequence"/>
</dbReference>
<keyword evidence="4" id="KW-1185">Reference proteome</keyword>
<dbReference type="OrthoDB" id="9803668at2"/>
<evidence type="ECO:0000259" key="2">
    <source>
        <dbReference type="Pfam" id="PF02272"/>
    </source>
</evidence>
<dbReference type="RefSeq" id="WP_089650535.1">
    <property type="nucleotide sequence ID" value="NZ_FNIZ01000001.1"/>
</dbReference>
<feature type="domain" description="DDH" evidence="1">
    <location>
        <begin position="16"/>
        <end position="154"/>
    </location>
</feature>
<dbReference type="PANTHER" id="PTHR47618:SF1">
    <property type="entry name" value="BIFUNCTIONAL OLIGORIBONUCLEASE AND PAP PHOSPHATASE NRNA"/>
    <property type="match status" value="1"/>
</dbReference>
<dbReference type="InterPro" id="IPR051319">
    <property type="entry name" value="Oligoribo/pAp-PDE_c-di-AMP_PDE"/>
</dbReference>
<accession>A0A1H0E2L2</accession>
<dbReference type="Pfam" id="PF01368">
    <property type="entry name" value="DHH"/>
    <property type="match status" value="1"/>
</dbReference>
<organism evidence="3 4">
    <name type="scientific">Halobacillus aidingensis</name>
    <dbReference type="NCBI Taxonomy" id="240303"/>
    <lineage>
        <taxon>Bacteria</taxon>
        <taxon>Bacillati</taxon>
        <taxon>Bacillota</taxon>
        <taxon>Bacilli</taxon>
        <taxon>Bacillales</taxon>
        <taxon>Bacillaceae</taxon>
        <taxon>Halobacillus</taxon>
    </lineage>
</organism>
<dbReference type="Pfam" id="PF02272">
    <property type="entry name" value="DHHA1"/>
    <property type="match status" value="1"/>
</dbReference>